<sequence length="204" mass="23242">MFPFPLQKRISFSFFSRANIRKKINEVNNRVIVKGMSVTIKEVLSPDIVEAVSMEIYLKAFVQNYKASETASKVMKDHNSVVSFHTSSIWRHLWYPSYSVGVRLWEDSTGDVIKVLHNKLMAIIQSRTENASTESHERPLYEEQATVLIHPEGGYWQKIVATAAGSALMFMRGIIDHQKPCTSKQYKVESLPDTSQPSKGFVDE</sequence>
<accession>A0A9Q3QCJ7</accession>
<dbReference type="AlphaFoldDB" id="A0A9Q3QCJ7"/>
<organism evidence="1 2">
    <name type="scientific">Austropuccinia psidii MF-1</name>
    <dbReference type="NCBI Taxonomy" id="1389203"/>
    <lineage>
        <taxon>Eukaryota</taxon>
        <taxon>Fungi</taxon>
        <taxon>Dikarya</taxon>
        <taxon>Basidiomycota</taxon>
        <taxon>Pucciniomycotina</taxon>
        <taxon>Pucciniomycetes</taxon>
        <taxon>Pucciniales</taxon>
        <taxon>Sphaerophragmiaceae</taxon>
        <taxon>Austropuccinia</taxon>
    </lineage>
</organism>
<reference evidence="1" key="1">
    <citation type="submission" date="2021-03" db="EMBL/GenBank/DDBJ databases">
        <title>Draft genome sequence of rust myrtle Austropuccinia psidii MF-1, a brazilian biotype.</title>
        <authorList>
            <person name="Quecine M.C."/>
            <person name="Pachon D.M.R."/>
            <person name="Bonatelli M.L."/>
            <person name="Correr F.H."/>
            <person name="Franceschini L.M."/>
            <person name="Leite T.F."/>
            <person name="Margarido G.R.A."/>
            <person name="Almeida C.A."/>
            <person name="Ferrarezi J.A."/>
            <person name="Labate C.A."/>
        </authorList>
    </citation>
    <scope>NUCLEOTIDE SEQUENCE</scope>
    <source>
        <strain evidence="1">MF-1</strain>
    </source>
</reference>
<gene>
    <name evidence="1" type="ORF">O181_133358</name>
</gene>
<proteinExistence type="predicted"/>
<keyword evidence="2" id="KW-1185">Reference proteome</keyword>
<dbReference type="Proteomes" id="UP000765509">
    <property type="component" value="Unassembled WGS sequence"/>
</dbReference>
<evidence type="ECO:0000313" key="1">
    <source>
        <dbReference type="EMBL" id="MBW0593643.1"/>
    </source>
</evidence>
<name>A0A9Q3QCJ7_9BASI</name>
<comment type="caution">
    <text evidence="1">The sequence shown here is derived from an EMBL/GenBank/DDBJ whole genome shotgun (WGS) entry which is preliminary data.</text>
</comment>
<evidence type="ECO:0000313" key="2">
    <source>
        <dbReference type="Proteomes" id="UP000765509"/>
    </source>
</evidence>
<protein>
    <submittedName>
        <fullName evidence="1">Uncharacterized protein</fullName>
    </submittedName>
</protein>
<dbReference type="EMBL" id="AVOT02155800">
    <property type="protein sequence ID" value="MBW0593643.1"/>
    <property type="molecule type" value="Genomic_DNA"/>
</dbReference>